<dbReference type="AlphaFoldDB" id="A0A6C2CKY6"/>
<evidence type="ECO:0000313" key="2">
    <source>
        <dbReference type="EMBL" id="TYC54807.1"/>
    </source>
</evidence>
<dbReference type="EMBL" id="SDKK01000016">
    <property type="protein sequence ID" value="TYC54807.1"/>
    <property type="molecule type" value="Genomic_DNA"/>
</dbReference>
<dbReference type="OrthoDB" id="8927965at2"/>
<keyword evidence="3" id="KW-1185">Reference proteome</keyword>
<organism evidence="2 3">
    <name type="scientific">Zoogloea oleivorans</name>
    <dbReference type="NCBI Taxonomy" id="1552750"/>
    <lineage>
        <taxon>Bacteria</taxon>
        <taxon>Pseudomonadati</taxon>
        <taxon>Pseudomonadota</taxon>
        <taxon>Betaproteobacteria</taxon>
        <taxon>Rhodocyclales</taxon>
        <taxon>Zoogloeaceae</taxon>
        <taxon>Zoogloea</taxon>
    </lineage>
</organism>
<evidence type="ECO:0000313" key="3">
    <source>
        <dbReference type="Proteomes" id="UP000389128"/>
    </source>
</evidence>
<dbReference type="Proteomes" id="UP000389128">
    <property type="component" value="Unassembled WGS sequence"/>
</dbReference>
<sequence length="162" mass="17759">MNQNLVSIEFSAETLTRLDGAIGIIEEIFAPLIKLSAGQVSSLNKMGDKSEHFCRQTLAVLEQNRGILPADFDLGEVQRDLLAFDTLRPRLRRIRDFMARGEDTEMALGSDVFTAALQGYALMKLFSKSESLEDLREAMAILRPGRKKPAQTGEAGSNGGGN</sequence>
<feature type="region of interest" description="Disordered" evidence="1">
    <location>
        <begin position="143"/>
        <end position="162"/>
    </location>
</feature>
<gene>
    <name evidence="2" type="ORF">ETQ85_16715</name>
</gene>
<accession>A0A6C2CKY6</accession>
<evidence type="ECO:0000256" key="1">
    <source>
        <dbReference type="SAM" id="MobiDB-lite"/>
    </source>
</evidence>
<proteinExistence type="predicted"/>
<comment type="caution">
    <text evidence="2">The sequence shown here is derived from an EMBL/GenBank/DDBJ whole genome shotgun (WGS) entry which is preliminary data.</text>
</comment>
<dbReference type="RefSeq" id="WP_148580225.1">
    <property type="nucleotide sequence ID" value="NZ_SDKK01000016.1"/>
</dbReference>
<name>A0A6C2CKY6_9RHOO</name>
<reference evidence="2 3" key="1">
    <citation type="submission" date="2019-01" db="EMBL/GenBank/DDBJ databases">
        <title>Zoogloea oleivorans genome sequencing and assembly.</title>
        <authorList>
            <person name="Tancsics A."/>
            <person name="Farkas M."/>
            <person name="Kriszt B."/>
            <person name="Maroti G."/>
            <person name="Horvath B."/>
        </authorList>
    </citation>
    <scope>NUCLEOTIDE SEQUENCE [LARGE SCALE GENOMIC DNA]</scope>
    <source>
        <strain evidence="2 3">Buc</strain>
    </source>
</reference>
<protein>
    <submittedName>
        <fullName evidence="2">Uncharacterized protein</fullName>
    </submittedName>
</protein>